<keyword evidence="2" id="KW-1185">Reference proteome</keyword>
<reference evidence="1" key="2">
    <citation type="submission" date="2025-08" db="UniProtKB">
        <authorList>
            <consortium name="Ensembl"/>
        </authorList>
    </citation>
    <scope>IDENTIFICATION</scope>
</reference>
<dbReference type="Ensembl" id="ENSPNAT00000074190.1">
    <property type="protein sequence ID" value="ENSPNAP00000062281.1"/>
    <property type="gene ID" value="ENSPNAG00000033541.1"/>
</dbReference>
<accession>A0AAR2KJI6</accession>
<proteinExistence type="predicted"/>
<reference evidence="1 2" key="1">
    <citation type="submission" date="2020-10" db="EMBL/GenBank/DDBJ databases">
        <title>Pygocentrus nattereri (red-bellied piranha) genome, fPygNat1, primary haplotype.</title>
        <authorList>
            <person name="Myers G."/>
            <person name="Meyer A."/>
            <person name="Karagic N."/>
            <person name="Pippel M."/>
            <person name="Winkler S."/>
            <person name="Tracey A."/>
            <person name="Wood J."/>
            <person name="Formenti G."/>
            <person name="Howe K."/>
            <person name="Fedrigo O."/>
            <person name="Jarvis E.D."/>
        </authorList>
    </citation>
    <scope>NUCLEOTIDE SEQUENCE [LARGE SCALE GENOMIC DNA]</scope>
</reference>
<dbReference type="AlphaFoldDB" id="A0AAR2KJI6"/>
<sequence length="84" mass="9632">FKMHNKDVLESWKLHMVNCQTFQHDSDPKHKAKSTLQCGPHSLLTSGSSSRVGEISNMQFTQDNPRIYKRPLSAGMGNFYHLKK</sequence>
<reference evidence="1" key="3">
    <citation type="submission" date="2025-09" db="UniProtKB">
        <authorList>
            <consortium name="Ensembl"/>
        </authorList>
    </citation>
    <scope>IDENTIFICATION</scope>
</reference>
<evidence type="ECO:0000313" key="1">
    <source>
        <dbReference type="Ensembl" id="ENSPNAP00000062281.1"/>
    </source>
</evidence>
<evidence type="ECO:0000313" key="2">
    <source>
        <dbReference type="Proteomes" id="UP001501920"/>
    </source>
</evidence>
<dbReference type="GeneTree" id="ENSGT01110000268666"/>
<organism evidence="1 2">
    <name type="scientific">Pygocentrus nattereri</name>
    <name type="common">Red-bellied piranha</name>
    <dbReference type="NCBI Taxonomy" id="42514"/>
    <lineage>
        <taxon>Eukaryota</taxon>
        <taxon>Metazoa</taxon>
        <taxon>Chordata</taxon>
        <taxon>Craniata</taxon>
        <taxon>Vertebrata</taxon>
        <taxon>Euteleostomi</taxon>
        <taxon>Actinopterygii</taxon>
        <taxon>Neopterygii</taxon>
        <taxon>Teleostei</taxon>
        <taxon>Ostariophysi</taxon>
        <taxon>Characiformes</taxon>
        <taxon>Characoidei</taxon>
        <taxon>Pygocentrus</taxon>
    </lineage>
</organism>
<dbReference type="Proteomes" id="UP001501920">
    <property type="component" value="Chromosome 12"/>
</dbReference>
<protein>
    <submittedName>
        <fullName evidence="1">Uncharacterized protein</fullName>
    </submittedName>
</protein>
<name>A0AAR2KJI6_PYGNA</name>